<gene>
    <name evidence="1" type="ORF">OB960_25290</name>
</gene>
<evidence type="ECO:0000313" key="2">
    <source>
        <dbReference type="Proteomes" id="UP001321018"/>
    </source>
</evidence>
<dbReference type="EMBL" id="JAOPKA010000038">
    <property type="protein sequence ID" value="MCU4744686.1"/>
    <property type="molecule type" value="Genomic_DNA"/>
</dbReference>
<comment type="caution">
    <text evidence="1">The sequence shown here is derived from an EMBL/GenBank/DDBJ whole genome shotgun (WGS) entry which is preliminary data.</text>
</comment>
<dbReference type="Proteomes" id="UP001321018">
    <property type="component" value="Unassembled WGS sequence"/>
</dbReference>
<sequence length="160" mass="17464">MSKTTTQETVADAIEENQTETVQIDPAIRALAEQQASDENESTVSFVESTVKTYLADTLRGQEPWIETSGVTDRQLTIDADPALEQLIAATATVNGEEDADSFVVKTLCEAIGLDVDERELPIGGLEEMNELVVATTENEACPHETRDEVVQAALERRLL</sequence>
<protein>
    <submittedName>
        <fullName evidence="1">Uncharacterized protein</fullName>
    </submittedName>
</protein>
<accession>A0AAP2Z3V2</accession>
<proteinExistence type="predicted"/>
<organism evidence="1 2">
    <name type="scientific">Natronoglomus mannanivorans</name>
    <dbReference type="NCBI Taxonomy" id="2979990"/>
    <lineage>
        <taxon>Archaea</taxon>
        <taxon>Methanobacteriati</taxon>
        <taxon>Methanobacteriota</taxon>
        <taxon>Stenosarchaea group</taxon>
        <taxon>Halobacteria</taxon>
        <taxon>Halobacteriales</taxon>
        <taxon>Natrialbaceae</taxon>
        <taxon>Natronoglomus</taxon>
    </lineage>
</organism>
<dbReference type="RefSeq" id="WP_338006489.1">
    <property type="nucleotide sequence ID" value="NZ_JAOPKA010000038.1"/>
</dbReference>
<reference evidence="1" key="1">
    <citation type="submission" date="2022-09" db="EMBL/GenBank/DDBJ databases">
        <title>Enrichment on poylsaccharides allowed isolation of novel metabolic and taxonomic groups of Haloarchaea.</title>
        <authorList>
            <person name="Sorokin D.Y."/>
            <person name="Elcheninov A.G."/>
            <person name="Khizhniak T.V."/>
            <person name="Kolganova T.V."/>
            <person name="Kublanov I.V."/>
        </authorList>
    </citation>
    <scope>NUCLEOTIDE SEQUENCE</scope>
    <source>
        <strain evidence="1">AArc-xg1-1</strain>
    </source>
</reference>
<evidence type="ECO:0000313" key="1">
    <source>
        <dbReference type="EMBL" id="MCU4744686.1"/>
    </source>
</evidence>
<dbReference type="AlphaFoldDB" id="A0AAP2Z3V2"/>
<name>A0AAP2Z3V2_9EURY</name>